<keyword evidence="1" id="KW-1133">Transmembrane helix</keyword>
<keyword evidence="1" id="KW-0472">Membrane</keyword>
<organism evidence="3 4">
    <name type="scientific">Sodiomyces alkalinus (strain CBS 110278 / VKM F-3762 / F11)</name>
    <name type="common">Alkaliphilic filamentous fungus</name>
    <dbReference type="NCBI Taxonomy" id="1314773"/>
    <lineage>
        <taxon>Eukaryota</taxon>
        <taxon>Fungi</taxon>
        <taxon>Dikarya</taxon>
        <taxon>Ascomycota</taxon>
        <taxon>Pezizomycotina</taxon>
        <taxon>Sordariomycetes</taxon>
        <taxon>Hypocreomycetidae</taxon>
        <taxon>Glomerellales</taxon>
        <taxon>Plectosphaerellaceae</taxon>
        <taxon>Sodiomyces</taxon>
    </lineage>
</organism>
<evidence type="ECO:0000313" key="3">
    <source>
        <dbReference type="EMBL" id="ROT38957.1"/>
    </source>
</evidence>
<accession>A0A3N2PWS3</accession>
<keyword evidence="2" id="KW-0732">Signal</keyword>
<sequence>MFMFHLHCFLSRILQALLPSRCLCDIGLKRTRSMNLVTTGAMSRAGCGDTSGSCIDYTCRCDYSALPIMSDAKLFMTFSTVGCLVFFLALFILRCC</sequence>
<keyword evidence="1" id="KW-0812">Transmembrane</keyword>
<dbReference type="Proteomes" id="UP000272025">
    <property type="component" value="Unassembled WGS sequence"/>
</dbReference>
<evidence type="ECO:0000256" key="2">
    <source>
        <dbReference type="SAM" id="SignalP"/>
    </source>
</evidence>
<dbReference type="AlphaFoldDB" id="A0A3N2PWS3"/>
<proteinExistence type="predicted"/>
<reference evidence="3 4" key="1">
    <citation type="journal article" date="2018" name="Mol. Ecol.">
        <title>The obligate alkalophilic soda-lake fungus Sodiomyces alkalinus has shifted to a protein diet.</title>
        <authorList>
            <person name="Grum-Grzhimaylo A.A."/>
            <person name="Falkoski D.L."/>
            <person name="van den Heuvel J."/>
            <person name="Valero-Jimenez C.A."/>
            <person name="Min B."/>
            <person name="Choi I.G."/>
            <person name="Lipzen A."/>
            <person name="Daum C.G."/>
            <person name="Aanen D.K."/>
            <person name="Tsang A."/>
            <person name="Henrissat B."/>
            <person name="Bilanenko E.N."/>
            <person name="de Vries R.P."/>
            <person name="van Kan J.A.L."/>
            <person name="Grigoriev I.V."/>
            <person name="Debets A.J.M."/>
        </authorList>
    </citation>
    <scope>NUCLEOTIDE SEQUENCE [LARGE SCALE GENOMIC DNA]</scope>
    <source>
        <strain evidence="3 4">F11</strain>
    </source>
</reference>
<gene>
    <name evidence="3" type="ORF">SODALDRAFT_149340</name>
</gene>
<evidence type="ECO:0000313" key="4">
    <source>
        <dbReference type="Proteomes" id="UP000272025"/>
    </source>
</evidence>
<protein>
    <recommendedName>
        <fullName evidence="5">Extracellular membrane protein CFEM domain-containing protein</fullName>
    </recommendedName>
</protein>
<name>A0A3N2PWS3_SODAK</name>
<keyword evidence="4" id="KW-1185">Reference proteome</keyword>
<dbReference type="GeneID" id="39575321"/>
<evidence type="ECO:0000256" key="1">
    <source>
        <dbReference type="SAM" id="Phobius"/>
    </source>
</evidence>
<dbReference type="RefSeq" id="XP_028466763.1">
    <property type="nucleotide sequence ID" value="XM_028606843.1"/>
</dbReference>
<feature type="transmembrane region" description="Helical" evidence="1">
    <location>
        <begin position="74"/>
        <end position="93"/>
    </location>
</feature>
<dbReference type="EMBL" id="ML119054">
    <property type="protein sequence ID" value="ROT38957.1"/>
    <property type="molecule type" value="Genomic_DNA"/>
</dbReference>
<feature type="signal peptide" evidence="2">
    <location>
        <begin position="1"/>
        <end position="24"/>
    </location>
</feature>
<evidence type="ECO:0008006" key="5">
    <source>
        <dbReference type="Google" id="ProtNLM"/>
    </source>
</evidence>
<feature type="chain" id="PRO_5018134937" description="Extracellular membrane protein CFEM domain-containing protein" evidence="2">
    <location>
        <begin position="25"/>
        <end position="96"/>
    </location>
</feature>